<dbReference type="InterPro" id="IPR016039">
    <property type="entry name" value="Thiolase-like"/>
</dbReference>
<dbReference type="InterPro" id="IPR002155">
    <property type="entry name" value="Thiolase"/>
</dbReference>
<reference evidence="8 9" key="1">
    <citation type="journal article" date="2018" name="Nat. Biotechnol.">
        <title>A standardized bacterial taxonomy based on genome phylogeny substantially revises the tree of life.</title>
        <authorList>
            <person name="Parks D.H."/>
            <person name="Chuvochina M."/>
            <person name="Waite D.W."/>
            <person name="Rinke C."/>
            <person name="Skarshewski A."/>
            <person name="Chaumeil P.A."/>
            <person name="Hugenholtz P."/>
        </authorList>
    </citation>
    <scope>NUCLEOTIDE SEQUENCE [LARGE SCALE GENOMIC DNA]</scope>
    <source>
        <strain evidence="8">UBA8844</strain>
    </source>
</reference>
<evidence type="ECO:0000256" key="1">
    <source>
        <dbReference type="ARBA" id="ARBA00010982"/>
    </source>
</evidence>
<dbReference type="Pfam" id="PF02803">
    <property type="entry name" value="Thiolase_C"/>
    <property type="match status" value="1"/>
</dbReference>
<comment type="caution">
    <text evidence="8">The sequence shown here is derived from an EMBL/GenBank/DDBJ whole genome shotgun (WGS) entry which is preliminary data.</text>
</comment>
<dbReference type="NCBIfam" id="TIGR01930">
    <property type="entry name" value="AcCoA-C-Actrans"/>
    <property type="match status" value="1"/>
</dbReference>
<comment type="similarity">
    <text evidence="1 4">Belongs to the thiolase-like superfamily. Thiolase family.</text>
</comment>
<dbReference type="CDD" id="cd00751">
    <property type="entry name" value="thiolase"/>
    <property type="match status" value="1"/>
</dbReference>
<evidence type="ECO:0000313" key="8">
    <source>
        <dbReference type="EMBL" id="HCT57703.1"/>
    </source>
</evidence>
<dbReference type="PROSITE" id="PS00099">
    <property type="entry name" value="THIOLASE_3"/>
    <property type="match status" value="1"/>
</dbReference>
<dbReference type="PROSITE" id="PS00098">
    <property type="entry name" value="THIOLASE_1"/>
    <property type="match status" value="1"/>
</dbReference>
<evidence type="ECO:0000256" key="3">
    <source>
        <dbReference type="ARBA" id="ARBA00023315"/>
    </source>
</evidence>
<dbReference type="PROSITE" id="PS00737">
    <property type="entry name" value="THIOLASE_2"/>
    <property type="match status" value="1"/>
</dbReference>
<feature type="region of interest" description="Disordered" evidence="5">
    <location>
        <begin position="144"/>
        <end position="167"/>
    </location>
</feature>
<evidence type="ECO:0000256" key="5">
    <source>
        <dbReference type="SAM" id="MobiDB-lite"/>
    </source>
</evidence>
<dbReference type="InterPro" id="IPR020610">
    <property type="entry name" value="Thiolase_AS"/>
</dbReference>
<evidence type="ECO:0000259" key="7">
    <source>
        <dbReference type="Pfam" id="PF02803"/>
    </source>
</evidence>
<evidence type="ECO:0000256" key="2">
    <source>
        <dbReference type="ARBA" id="ARBA00022679"/>
    </source>
</evidence>
<dbReference type="EMBL" id="DPIY01000010">
    <property type="protein sequence ID" value="HCT57703.1"/>
    <property type="molecule type" value="Genomic_DNA"/>
</dbReference>
<evidence type="ECO:0000259" key="6">
    <source>
        <dbReference type="Pfam" id="PF00108"/>
    </source>
</evidence>
<dbReference type="Gene3D" id="3.40.47.10">
    <property type="match status" value="2"/>
</dbReference>
<keyword evidence="2 4" id="KW-0808">Transferase</keyword>
<dbReference type="Pfam" id="PF00108">
    <property type="entry name" value="Thiolase_N"/>
    <property type="match status" value="1"/>
</dbReference>
<dbReference type="PANTHER" id="PTHR43365:SF1">
    <property type="entry name" value="ACETYL-COA C-ACYLTRANSFERASE"/>
    <property type="match status" value="1"/>
</dbReference>
<dbReference type="InterPro" id="IPR020616">
    <property type="entry name" value="Thiolase_N"/>
</dbReference>
<dbReference type="PANTHER" id="PTHR43365">
    <property type="entry name" value="BLR7806 PROTEIN"/>
    <property type="match status" value="1"/>
</dbReference>
<dbReference type="OMA" id="YAYESHQ"/>
<name>A0A3D4V9A0_9BACT</name>
<dbReference type="GO" id="GO:0003985">
    <property type="term" value="F:acetyl-CoA C-acetyltransferase activity"/>
    <property type="evidence" value="ECO:0007669"/>
    <property type="project" value="UniProtKB-EC"/>
</dbReference>
<sequence>MSHLKPQDAVIVEALRTPRGRGKPLGSSRPGALAGIHPQELAAQILDATVSRTGIPARDVDDVILGCVTQAGEQGANIARHAVLTAGWPVSVPATTLTRACGSGLEAIHMAVNGVLAGAHQVVLAGGVESMSRVPMGSDTARLVDPSAPGADAADRSGVGDGGNPQLRRRIRQVPQGISADLIATLEGFSREEIDAFALRSQQQAAIAIREGRFARSLVPVRDPASGQVVLDHEEYPRETTAEALASLGAAFATLGAKSVSATADLSLDQLALTQVRDRLLAGLSDEGARMQAAVQTVQAITHVHTAGNSSGIADGGAAVLVASHDYARAHGLRARARIRAMATVGSDPVLMLTAPTPASQLALSRAGLSVSDVDLWEINEAFATVPLRTIRDLGIHPDRVNVNGGAIALGHPLGASGAMLLGTVLDELERRGQAIGVVTLCIAGGLGIAAVVERV</sequence>
<dbReference type="InterPro" id="IPR020615">
    <property type="entry name" value="Thiolase_acyl_enz_int_AS"/>
</dbReference>
<gene>
    <name evidence="8" type="ORF">DGD08_10935</name>
</gene>
<feature type="domain" description="Thiolase N-terminal" evidence="6">
    <location>
        <begin position="10"/>
        <end position="257"/>
    </location>
</feature>
<evidence type="ECO:0000256" key="4">
    <source>
        <dbReference type="RuleBase" id="RU003557"/>
    </source>
</evidence>
<organism evidence="8 9">
    <name type="scientific">Gemmatimonas aurantiaca</name>
    <dbReference type="NCBI Taxonomy" id="173480"/>
    <lineage>
        <taxon>Bacteria</taxon>
        <taxon>Pseudomonadati</taxon>
        <taxon>Gemmatimonadota</taxon>
        <taxon>Gemmatimonadia</taxon>
        <taxon>Gemmatimonadales</taxon>
        <taxon>Gemmatimonadaceae</taxon>
        <taxon>Gemmatimonas</taxon>
    </lineage>
</organism>
<dbReference type="SUPFAM" id="SSF53901">
    <property type="entry name" value="Thiolase-like"/>
    <property type="match status" value="2"/>
</dbReference>
<dbReference type="InterPro" id="IPR020617">
    <property type="entry name" value="Thiolase_C"/>
</dbReference>
<dbReference type="Proteomes" id="UP000264071">
    <property type="component" value="Unassembled WGS sequence"/>
</dbReference>
<protein>
    <submittedName>
        <fullName evidence="8">Acetyl-CoA C-acyltransferase</fullName>
        <ecNumber evidence="8">2.3.1.9</ecNumber>
    </submittedName>
</protein>
<feature type="domain" description="Thiolase C-terminal" evidence="7">
    <location>
        <begin position="334"/>
        <end position="455"/>
    </location>
</feature>
<evidence type="ECO:0000313" key="9">
    <source>
        <dbReference type="Proteomes" id="UP000264071"/>
    </source>
</evidence>
<dbReference type="EC" id="2.3.1.9" evidence="8"/>
<dbReference type="InterPro" id="IPR020613">
    <property type="entry name" value="Thiolase_CS"/>
</dbReference>
<dbReference type="AlphaFoldDB" id="A0A3D4V9A0"/>
<accession>A0A3D4V9A0</accession>
<proteinExistence type="inferred from homology"/>
<keyword evidence="3 4" id="KW-0012">Acyltransferase</keyword>